<feature type="transmembrane region" description="Helical" evidence="7">
    <location>
        <begin position="384"/>
        <end position="408"/>
    </location>
</feature>
<feature type="transmembrane region" description="Helical" evidence="7">
    <location>
        <begin position="265"/>
        <end position="285"/>
    </location>
</feature>
<dbReference type="InterPro" id="IPR004752">
    <property type="entry name" value="AmpG_permease/AT-1"/>
</dbReference>
<comment type="caution">
    <text evidence="8">The sequence shown here is derived from an EMBL/GenBank/DDBJ whole genome shotgun (WGS) entry which is preliminary data.</text>
</comment>
<evidence type="ECO:0000256" key="5">
    <source>
        <dbReference type="ARBA" id="ARBA00022989"/>
    </source>
</evidence>
<reference evidence="8" key="2">
    <citation type="submission" date="2023-01" db="EMBL/GenBank/DDBJ databases">
        <authorList>
            <person name="Sun Q."/>
            <person name="Evtushenko L."/>
        </authorList>
    </citation>
    <scope>NUCLEOTIDE SEQUENCE</scope>
    <source>
        <strain evidence="8">VKM B-2347</strain>
    </source>
</reference>
<keyword evidence="5 7" id="KW-1133">Transmembrane helix</keyword>
<keyword evidence="6 7" id="KW-0472">Membrane</keyword>
<feature type="transmembrane region" description="Helical" evidence="7">
    <location>
        <begin position="231"/>
        <end position="253"/>
    </location>
</feature>
<dbReference type="Gene3D" id="1.20.1250.20">
    <property type="entry name" value="MFS general substrate transporter like domains"/>
    <property type="match status" value="1"/>
</dbReference>
<dbReference type="GO" id="GO:0016020">
    <property type="term" value="C:membrane"/>
    <property type="evidence" value="ECO:0007669"/>
    <property type="project" value="UniProtKB-SubCell"/>
</dbReference>
<feature type="transmembrane region" description="Helical" evidence="7">
    <location>
        <begin position="158"/>
        <end position="175"/>
    </location>
</feature>
<evidence type="ECO:0000313" key="8">
    <source>
        <dbReference type="EMBL" id="GLK68899.1"/>
    </source>
</evidence>
<feature type="transmembrane region" description="Helical" evidence="7">
    <location>
        <begin position="20"/>
        <end position="40"/>
    </location>
</feature>
<dbReference type="PANTHER" id="PTHR12778">
    <property type="entry name" value="SOLUTE CARRIER FAMILY 33 ACETYL-COA TRANSPORTER -RELATED"/>
    <property type="match status" value="1"/>
</dbReference>
<gene>
    <name evidence="8" type="primary">irp8</name>
    <name evidence="8" type="ORF">GCM10008179_25370</name>
</gene>
<dbReference type="SUPFAM" id="SSF103473">
    <property type="entry name" value="MFS general substrate transporter"/>
    <property type="match status" value="1"/>
</dbReference>
<dbReference type="InterPro" id="IPR011701">
    <property type="entry name" value="MFS"/>
</dbReference>
<dbReference type="RefSeq" id="WP_271169114.1">
    <property type="nucleotide sequence ID" value="NZ_BSFI01000008.1"/>
</dbReference>
<dbReference type="PANTHER" id="PTHR12778:SF10">
    <property type="entry name" value="MAJOR FACILITATOR SUPERFAMILY DOMAIN-CONTAINING PROTEIN 3"/>
    <property type="match status" value="1"/>
</dbReference>
<keyword evidence="3" id="KW-0813">Transport</keyword>
<organism evidence="8 9">
    <name type="scientific">Hansschlegelia plantiphila</name>
    <dbReference type="NCBI Taxonomy" id="374655"/>
    <lineage>
        <taxon>Bacteria</taxon>
        <taxon>Pseudomonadati</taxon>
        <taxon>Pseudomonadota</taxon>
        <taxon>Alphaproteobacteria</taxon>
        <taxon>Hyphomicrobiales</taxon>
        <taxon>Methylopilaceae</taxon>
        <taxon>Hansschlegelia</taxon>
    </lineage>
</organism>
<feature type="transmembrane region" description="Helical" evidence="7">
    <location>
        <begin position="118"/>
        <end position="137"/>
    </location>
</feature>
<proteinExistence type="inferred from homology"/>
<keyword evidence="4 7" id="KW-0812">Transmembrane</keyword>
<feature type="transmembrane region" description="Helical" evidence="7">
    <location>
        <begin position="181"/>
        <end position="201"/>
    </location>
</feature>
<evidence type="ECO:0000256" key="1">
    <source>
        <dbReference type="ARBA" id="ARBA00004141"/>
    </source>
</evidence>
<accession>A0A9W6J3X3</accession>
<sequence length="422" mass="43177">MSVRRASAEARDRGLPPPAAVVIGVGGLYVAQSVIGGVFFTGLPAVMRKSGASLNDIAFILITVLPWSFKFVWSPLVERWRAPHGRPKRSRPVVAAIGAFGVGALAACAFIGPTALAPLAVAMMVASFASATVDIATDGYAVENLAAKNRGWGNSAQVGGAYLGNAIGGGVFLILVDHLGWTPATLVMAVALVALAVPFLATRETAPVTSKDAPPQSLGAALRRPEVRYGLLLVAVYVVGQKWAALLVGPFLIDAGVSLSTLGVVNGAGVTVSGLIGAFSGGYLLRRFGAYPIMQATLAVHVIGLIGFAVCAYLQARSPAAIAVLVGLQLVGAATFSLGVTALYSELMGRVSLAQAGVDFTLFQSMDAIVSVIGWQITGSFGDRLGYGVCFMTAAALGLAALVALPAIGRRGSSLRQADQGA</sequence>
<evidence type="ECO:0000256" key="3">
    <source>
        <dbReference type="ARBA" id="ARBA00022448"/>
    </source>
</evidence>
<evidence type="ECO:0000256" key="4">
    <source>
        <dbReference type="ARBA" id="ARBA00022692"/>
    </source>
</evidence>
<comment type="subcellular location">
    <subcellularLocation>
        <location evidence="1">Membrane</location>
        <topology evidence="1">Multi-pass membrane protein</topology>
    </subcellularLocation>
</comment>
<dbReference type="CDD" id="cd17485">
    <property type="entry name" value="MFS_MFSD3"/>
    <property type="match status" value="1"/>
</dbReference>
<feature type="transmembrane region" description="Helical" evidence="7">
    <location>
        <begin position="52"/>
        <end position="73"/>
    </location>
</feature>
<dbReference type="AlphaFoldDB" id="A0A9W6J3X3"/>
<reference evidence="8" key="1">
    <citation type="journal article" date="2014" name="Int. J. Syst. Evol. Microbiol.">
        <title>Complete genome sequence of Corynebacterium casei LMG S-19264T (=DSM 44701T), isolated from a smear-ripened cheese.</title>
        <authorList>
            <consortium name="US DOE Joint Genome Institute (JGI-PGF)"/>
            <person name="Walter F."/>
            <person name="Albersmeier A."/>
            <person name="Kalinowski J."/>
            <person name="Ruckert C."/>
        </authorList>
    </citation>
    <scope>NUCLEOTIDE SEQUENCE</scope>
    <source>
        <strain evidence="8">VKM B-2347</strain>
    </source>
</reference>
<keyword evidence="9" id="KW-1185">Reference proteome</keyword>
<comment type="similarity">
    <text evidence="2">Belongs to the major facilitator superfamily.</text>
</comment>
<evidence type="ECO:0000256" key="6">
    <source>
        <dbReference type="ARBA" id="ARBA00023136"/>
    </source>
</evidence>
<evidence type="ECO:0000256" key="2">
    <source>
        <dbReference type="ARBA" id="ARBA00008335"/>
    </source>
</evidence>
<dbReference type="EMBL" id="BSFI01000008">
    <property type="protein sequence ID" value="GLK68899.1"/>
    <property type="molecule type" value="Genomic_DNA"/>
</dbReference>
<evidence type="ECO:0000256" key="7">
    <source>
        <dbReference type="SAM" id="Phobius"/>
    </source>
</evidence>
<dbReference type="InterPro" id="IPR036259">
    <property type="entry name" value="MFS_trans_sf"/>
</dbReference>
<feature type="transmembrane region" description="Helical" evidence="7">
    <location>
        <begin position="322"/>
        <end position="344"/>
    </location>
</feature>
<evidence type="ECO:0000313" key="9">
    <source>
        <dbReference type="Proteomes" id="UP001143372"/>
    </source>
</evidence>
<dbReference type="Pfam" id="PF07690">
    <property type="entry name" value="MFS_1"/>
    <property type="match status" value="1"/>
</dbReference>
<feature type="transmembrane region" description="Helical" evidence="7">
    <location>
        <begin position="297"/>
        <end position="316"/>
    </location>
</feature>
<protein>
    <submittedName>
        <fullName evidence="8">Signal transducer</fullName>
    </submittedName>
</protein>
<name>A0A9W6J3X3_9HYPH</name>
<dbReference type="Proteomes" id="UP001143372">
    <property type="component" value="Unassembled WGS sequence"/>
</dbReference>
<dbReference type="GO" id="GO:0022857">
    <property type="term" value="F:transmembrane transporter activity"/>
    <property type="evidence" value="ECO:0007669"/>
    <property type="project" value="InterPro"/>
</dbReference>
<feature type="transmembrane region" description="Helical" evidence="7">
    <location>
        <begin position="93"/>
        <end position="112"/>
    </location>
</feature>